<keyword evidence="5" id="KW-0862">Zinc</keyword>
<organism evidence="12 13">
    <name type="scientific">Paralvinella palmiformis</name>
    <dbReference type="NCBI Taxonomy" id="53620"/>
    <lineage>
        <taxon>Eukaryota</taxon>
        <taxon>Metazoa</taxon>
        <taxon>Spiralia</taxon>
        <taxon>Lophotrochozoa</taxon>
        <taxon>Annelida</taxon>
        <taxon>Polychaeta</taxon>
        <taxon>Sedentaria</taxon>
        <taxon>Canalipalpata</taxon>
        <taxon>Terebellida</taxon>
        <taxon>Terebelliformia</taxon>
        <taxon>Alvinellidae</taxon>
        <taxon>Paralvinella</taxon>
    </lineage>
</organism>
<dbReference type="FunFam" id="3.30.160.60:FF:000446">
    <property type="entry name" value="Zinc finger protein"/>
    <property type="match status" value="1"/>
</dbReference>
<evidence type="ECO:0000256" key="7">
    <source>
        <dbReference type="ARBA" id="ARBA00023163"/>
    </source>
</evidence>
<keyword evidence="8" id="KW-0539">Nucleus</keyword>
<evidence type="ECO:0000256" key="6">
    <source>
        <dbReference type="ARBA" id="ARBA00023015"/>
    </source>
</evidence>
<keyword evidence="3" id="KW-0677">Repeat</keyword>
<dbReference type="InterPro" id="IPR013087">
    <property type="entry name" value="Znf_C2H2_type"/>
</dbReference>
<feature type="domain" description="C2H2-type" evidence="11">
    <location>
        <begin position="328"/>
        <end position="355"/>
    </location>
</feature>
<evidence type="ECO:0000259" key="11">
    <source>
        <dbReference type="PROSITE" id="PS50157"/>
    </source>
</evidence>
<feature type="domain" description="C2H2-type" evidence="11">
    <location>
        <begin position="384"/>
        <end position="411"/>
    </location>
</feature>
<evidence type="ECO:0000256" key="8">
    <source>
        <dbReference type="ARBA" id="ARBA00023242"/>
    </source>
</evidence>
<dbReference type="PROSITE" id="PS00028">
    <property type="entry name" value="ZINC_FINGER_C2H2_1"/>
    <property type="match status" value="5"/>
</dbReference>
<dbReference type="FunFam" id="3.30.160.60:FF:000254">
    <property type="entry name" value="Odd-skipped related transciption factor 1"/>
    <property type="match status" value="1"/>
</dbReference>
<evidence type="ECO:0000313" key="12">
    <source>
        <dbReference type="EMBL" id="KAK2165158.1"/>
    </source>
</evidence>
<protein>
    <recommendedName>
        <fullName evidence="11">C2H2-type domain-containing protein</fullName>
    </recommendedName>
</protein>
<name>A0AAD9NE17_9ANNE</name>
<gene>
    <name evidence="12" type="ORF">LSH36_54g08030</name>
</gene>
<dbReference type="AlphaFoldDB" id="A0AAD9NE17"/>
<evidence type="ECO:0000313" key="13">
    <source>
        <dbReference type="Proteomes" id="UP001208570"/>
    </source>
</evidence>
<feature type="domain" description="C2H2-type" evidence="11">
    <location>
        <begin position="440"/>
        <end position="462"/>
    </location>
</feature>
<proteinExistence type="predicted"/>
<dbReference type="InterPro" id="IPR050717">
    <property type="entry name" value="C2H2-ZF_Transcription_Reg"/>
</dbReference>
<dbReference type="GO" id="GO:0000977">
    <property type="term" value="F:RNA polymerase II transcription regulatory region sequence-specific DNA binding"/>
    <property type="evidence" value="ECO:0007669"/>
    <property type="project" value="TreeGrafter"/>
</dbReference>
<accession>A0AAD9NE17</accession>
<evidence type="ECO:0000256" key="5">
    <source>
        <dbReference type="ARBA" id="ARBA00022833"/>
    </source>
</evidence>
<dbReference type="GO" id="GO:0008270">
    <property type="term" value="F:zinc ion binding"/>
    <property type="evidence" value="ECO:0007669"/>
    <property type="project" value="UniProtKB-KW"/>
</dbReference>
<keyword evidence="2" id="KW-0479">Metal-binding</keyword>
<dbReference type="Pfam" id="PF00096">
    <property type="entry name" value="zf-C2H2"/>
    <property type="match status" value="4"/>
</dbReference>
<evidence type="ECO:0000256" key="10">
    <source>
        <dbReference type="SAM" id="MobiDB-lite"/>
    </source>
</evidence>
<dbReference type="Gene3D" id="3.30.160.60">
    <property type="entry name" value="Classic Zinc Finger"/>
    <property type="match status" value="5"/>
</dbReference>
<sequence length="487" mass="56108">MSTSDKRREASSVYKHIGESPTTYLSRRGSRWLQPPLLSLYCPYPVISQLKPRPFISHMTASSGSFWRHGFGGATTGGHCFPDMANAQYLRTLSSLRFCQHQLAMLHQFQQWDAFRSNSINTLGQCHHSNLHINDPESNYHREGAPPQTSWFEQSRRIKGSYRKDASTPGHGRYTTLESQSRQLVIRRHCVMSSQSSWDDVIKPIDLSIRSRNAKQTTNNKDENYKAVTFTLDTNVRFDFAHLADSIVKDQECKDEDNISTTSTSSTSYYQGQSTTLSSRDRKISFANKVKSSVYKNNETFDISPVQRLLPCRPVVDGRRTQRVKKQFICRFCGRHFTKSYNLLIHERTHTDERPYPCDICGKRFRRQDHLRDHRYIHLKEKPFKCDKCGKGFCQSRTLAVHKTTHMQDAAQKCDICGKVFLQRSNLRAHMLSHRGTTPFSCDVCCAIFRRACDLDNHRLVHDIAGNGILSEADDDDRTYGSDYMTF</sequence>
<dbReference type="PANTHER" id="PTHR14196">
    <property type="entry name" value="ODD-SKIPPED - RELATED"/>
    <property type="match status" value="1"/>
</dbReference>
<evidence type="ECO:0000256" key="2">
    <source>
        <dbReference type="ARBA" id="ARBA00022723"/>
    </source>
</evidence>
<feature type="domain" description="C2H2-type" evidence="11">
    <location>
        <begin position="412"/>
        <end position="439"/>
    </location>
</feature>
<dbReference type="InterPro" id="IPR036236">
    <property type="entry name" value="Znf_C2H2_sf"/>
</dbReference>
<feature type="region of interest" description="Disordered" evidence="10">
    <location>
        <begin position="255"/>
        <end position="274"/>
    </location>
</feature>
<keyword evidence="13" id="KW-1185">Reference proteome</keyword>
<feature type="domain" description="C2H2-type" evidence="11">
    <location>
        <begin position="356"/>
        <end position="383"/>
    </location>
</feature>
<keyword evidence="4 9" id="KW-0863">Zinc-finger</keyword>
<dbReference type="SMART" id="SM00355">
    <property type="entry name" value="ZnF_C2H2"/>
    <property type="match status" value="5"/>
</dbReference>
<comment type="subcellular location">
    <subcellularLocation>
        <location evidence="1">Nucleus</location>
    </subcellularLocation>
</comment>
<dbReference type="PROSITE" id="PS50157">
    <property type="entry name" value="ZINC_FINGER_C2H2_2"/>
    <property type="match status" value="5"/>
</dbReference>
<keyword evidence="7" id="KW-0804">Transcription</keyword>
<evidence type="ECO:0000256" key="9">
    <source>
        <dbReference type="PROSITE-ProRule" id="PRU00042"/>
    </source>
</evidence>
<keyword evidence="6" id="KW-0805">Transcription regulation</keyword>
<evidence type="ECO:0000256" key="1">
    <source>
        <dbReference type="ARBA" id="ARBA00004123"/>
    </source>
</evidence>
<feature type="compositionally biased region" description="Low complexity" evidence="10">
    <location>
        <begin position="260"/>
        <end position="274"/>
    </location>
</feature>
<comment type="caution">
    <text evidence="12">The sequence shown here is derived from an EMBL/GenBank/DDBJ whole genome shotgun (WGS) entry which is preliminary data.</text>
</comment>
<dbReference type="FunFam" id="3.30.160.60:FF:002571">
    <property type="entry name" value="Protein odd-skipped-related 2"/>
    <property type="match status" value="1"/>
</dbReference>
<dbReference type="EMBL" id="JAODUP010000054">
    <property type="protein sequence ID" value="KAK2165158.1"/>
    <property type="molecule type" value="Genomic_DNA"/>
</dbReference>
<evidence type="ECO:0000256" key="3">
    <source>
        <dbReference type="ARBA" id="ARBA00022737"/>
    </source>
</evidence>
<dbReference type="Proteomes" id="UP001208570">
    <property type="component" value="Unassembled WGS sequence"/>
</dbReference>
<dbReference type="GO" id="GO:0005634">
    <property type="term" value="C:nucleus"/>
    <property type="evidence" value="ECO:0007669"/>
    <property type="project" value="UniProtKB-SubCell"/>
</dbReference>
<dbReference type="PANTHER" id="PTHR14196:SF0">
    <property type="entry name" value="PROTEIN BOWEL"/>
    <property type="match status" value="1"/>
</dbReference>
<reference evidence="12" key="1">
    <citation type="journal article" date="2023" name="Mol. Biol. Evol.">
        <title>Third-Generation Sequencing Reveals the Adaptive Role of the Epigenome in Three Deep-Sea Polychaetes.</title>
        <authorList>
            <person name="Perez M."/>
            <person name="Aroh O."/>
            <person name="Sun Y."/>
            <person name="Lan Y."/>
            <person name="Juniper S.K."/>
            <person name="Young C.R."/>
            <person name="Angers B."/>
            <person name="Qian P.Y."/>
        </authorList>
    </citation>
    <scope>NUCLEOTIDE SEQUENCE</scope>
    <source>
        <strain evidence="12">P08H-3</strain>
    </source>
</reference>
<dbReference type="FunFam" id="3.30.160.60:FF:000311">
    <property type="entry name" value="protein odd-skipped-related 2 isoform X1"/>
    <property type="match status" value="1"/>
</dbReference>
<dbReference type="SUPFAM" id="SSF57667">
    <property type="entry name" value="beta-beta-alpha zinc fingers"/>
    <property type="match status" value="3"/>
</dbReference>
<dbReference type="GO" id="GO:0000981">
    <property type="term" value="F:DNA-binding transcription factor activity, RNA polymerase II-specific"/>
    <property type="evidence" value="ECO:0007669"/>
    <property type="project" value="TreeGrafter"/>
</dbReference>
<evidence type="ECO:0000256" key="4">
    <source>
        <dbReference type="ARBA" id="ARBA00022771"/>
    </source>
</evidence>